<sequence>MTATQQQWRQRFSDLIAGNHSPTGDPVDAGARLVVSDPDGTEVFRAALARHHRFEDDGDQVVWIRPLVGGQDTGGGYLFNLGLTRRRSLPVVRADLVADGVEIDLASGQKARIEPADGPELQELIRWDDFTNRLTPEEEAALERLDADSWHGRYA</sequence>
<accession>A0ABV2W2M5</accession>
<organism evidence="1 2">
    <name type="scientific">Streptomyces lavendulocolor</name>
    <dbReference type="NCBI Taxonomy" id="67316"/>
    <lineage>
        <taxon>Bacteria</taxon>
        <taxon>Bacillati</taxon>
        <taxon>Actinomycetota</taxon>
        <taxon>Actinomycetes</taxon>
        <taxon>Kitasatosporales</taxon>
        <taxon>Streptomycetaceae</taxon>
        <taxon>Streptomyces</taxon>
    </lineage>
</organism>
<gene>
    <name evidence="1" type="ORF">ABZ508_10450</name>
</gene>
<dbReference type="RefSeq" id="WP_030381406.1">
    <property type="nucleotide sequence ID" value="NZ_JBEXZO010000025.1"/>
</dbReference>
<keyword evidence="2" id="KW-1185">Reference proteome</keyword>
<evidence type="ECO:0000313" key="1">
    <source>
        <dbReference type="EMBL" id="MEU0707777.1"/>
    </source>
</evidence>
<dbReference type="EMBL" id="JBEXZR010000006">
    <property type="protein sequence ID" value="MEU0707777.1"/>
    <property type="molecule type" value="Genomic_DNA"/>
</dbReference>
<protein>
    <submittedName>
        <fullName evidence="1">Uncharacterized protein</fullName>
    </submittedName>
</protein>
<name>A0ABV2W2M5_9ACTN</name>
<comment type="caution">
    <text evidence="1">The sequence shown here is derived from an EMBL/GenBank/DDBJ whole genome shotgun (WGS) entry which is preliminary data.</text>
</comment>
<proteinExistence type="predicted"/>
<evidence type="ECO:0000313" key="2">
    <source>
        <dbReference type="Proteomes" id="UP001550378"/>
    </source>
</evidence>
<dbReference type="Proteomes" id="UP001550378">
    <property type="component" value="Unassembled WGS sequence"/>
</dbReference>
<reference evidence="1 2" key="1">
    <citation type="submission" date="2024-06" db="EMBL/GenBank/DDBJ databases">
        <title>The Natural Products Discovery Center: Release of the First 8490 Sequenced Strains for Exploring Actinobacteria Biosynthetic Diversity.</title>
        <authorList>
            <person name="Kalkreuter E."/>
            <person name="Kautsar S.A."/>
            <person name="Yang D."/>
            <person name="Bader C.D."/>
            <person name="Teijaro C.N."/>
            <person name="Fluegel L."/>
            <person name="Davis C.M."/>
            <person name="Simpson J.R."/>
            <person name="Lauterbach L."/>
            <person name="Steele A.D."/>
            <person name="Gui C."/>
            <person name="Meng S."/>
            <person name="Li G."/>
            <person name="Viehrig K."/>
            <person name="Ye F."/>
            <person name="Su P."/>
            <person name="Kiefer A.F."/>
            <person name="Nichols A."/>
            <person name="Cepeda A.J."/>
            <person name="Yan W."/>
            <person name="Fan B."/>
            <person name="Jiang Y."/>
            <person name="Adhikari A."/>
            <person name="Zheng C.-J."/>
            <person name="Schuster L."/>
            <person name="Cowan T.M."/>
            <person name="Smanski M.J."/>
            <person name="Chevrette M.G."/>
            <person name="De Carvalho L.P.S."/>
            <person name="Shen B."/>
        </authorList>
    </citation>
    <scope>NUCLEOTIDE SEQUENCE [LARGE SCALE GENOMIC DNA]</scope>
    <source>
        <strain evidence="1 2">NPDC006337</strain>
    </source>
</reference>